<feature type="domain" description="ChsH2 rubredoxin-like zinc ribbon" evidence="1">
    <location>
        <begin position="18"/>
        <end position="50"/>
    </location>
</feature>
<organism evidence="2">
    <name type="scientific">marine sediment metagenome</name>
    <dbReference type="NCBI Taxonomy" id="412755"/>
    <lineage>
        <taxon>unclassified sequences</taxon>
        <taxon>metagenomes</taxon>
        <taxon>ecological metagenomes</taxon>
    </lineage>
</organism>
<dbReference type="Pfam" id="PF12172">
    <property type="entry name" value="zf-ChsH2"/>
    <property type="match status" value="1"/>
</dbReference>
<comment type="caution">
    <text evidence="2">The sequence shown here is derived from an EMBL/GenBank/DDBJ whole genome shotgun (WGS) entry which is preliminary data.</text>
</comment>
<accession>X1JB97</accession>
<sequence length="61" mass="6905">MSESERDFTIKSYIDFLSEKKLMGSKCKDCGAMYVPVRKLCTKCNTANMEWVEMSGNGKLA</sequence>
<dbReference type="InterPro" id="IPR022002">
    <property type="entry name" value="ChsH2_Znr"/>
</dbReference>
<proteinExistence type="predicted"/>
<dbReference type="Gene3D" id="6.10.30.10">
    <property type="match status" value="1"/>
</dbReference>
<feature type="non-terminal residue" evidence="2">
    <location>
        <position position="61"/>
    </location>
</feature>
<evidence type="ECO:0000259" key="1">
    <source>
        <dbReference type="Pfam" id="PF12172"/>
    </source>
</evidence>
<dbReference type="PANTHER" id="PTHR34075:SF5">
    <property type="entry name" value="BLR3430 PROTEIN"/>
    <property type="match status" value="1"/>
</dbReference>
<dbReference type="InterPro" id="IPR052513">
    <property type="entry name" value="Thioester_dehydratase-like"/>
</dbReference>
<reference evidence="2" key="1">
    <citation type="journal article" date="2014" name="Front. Microbiol.">
        <title>High frequency of phylogenetically diverse reductive dehalogenase-homologous genes in deep subseafloor sedimentary metagenomes.</title>
        <authorList>
            <person name="Kawai M."/>
            <person name="Futagami T."/>
            <person name="Toyoda A."/>
            <person name="Takaki Y."/>
            <person name="Nishi S."/>
            <person name="Hori S."/>
            <person name="Arai W."/>
            <person name="Tsubouchi T."/>
            <person name="Morono Y."/>
            <person name="Uchiyama I."/>
            <person name="Ito T."/>
            <person name="Fujiyama A."/>
            <person name="Inagaki F."/>
            <person name="Takami H."/>
        </authorList>
    </citation>
    <scope>NUCLEOTIDE SEQUENCE</scope>
    <source>
        <strain evidence="2">Expedition CK06-06</strain>
    </source>
</reference>
<evidence type="ECO:0000313" key="2">
    <source>
        <dbReference type="EMBL" id="GAH67018.1"/>
    </source>
</evidence>
<dbReference type="EMBL" id="BARU01028125">
    <property type="protein sequence ID" value="GAH67018.1"/>
    <property type="molecule type" value="Genomic_DNA"/>
</dbReference>
<protein>
    <recommendedName>
        <fullName evidence="1">ChsH2 rubredoxin-like zinc ribbon domain-containing protein</fullName>
    </recommendedName>
</protein>
<name>X1JB97_9ZZZZ</name>
<dbReference type="InterPro" id="IPR012340">
    <property type="entry name" value="NA-bd_OB-fold"/>
</dbReference>
<gene>
    <name evidence="2" type="ORF">S03H2_44936</name>
</gene>
<dbReference type="SUPFAM" id="SSF50249">
    <property type="entry name" value="Nucleic acid-binding proteins"/>
    <property type="match status" value="1"/>
</dbReference>
<dbReference type="PANTHER" id="PTHR34075">
    <property type="entry name" value="BLR3430 PROTEIN"/>
    <property type="match status" value="1"/>
</dbReference>
<dbReference type="AlphaFoldDB" id="X1JB97"/>